<comment type="caution">
    <text evidence="2">The sequence shown here is derived from an EMBL/GenBank/DDBJ whole genome shotgun (WGS) entry which is preliminary data.</text>
</comment>
<name>A0A1J5PV35_9ZZZZ</name>
<dbReference type="GO" id="GO:0015421">
    <property type="term" value="F:ABC-type oligopeptide transporter activity"/>
    <property type="evidence" value="ECO:0007669"/>
    <property type="project" value="TreeGrafter"/>
</dbReference>
<dbReference type="InterPro" id="IPR027417">
    <property type="entry name" value="P-loop_NTPase"/>
</dbReference>
<dbReference type="InterPro" id="IPR039421">
    <property type="entry name" value="Type_1_exporter"/>
</dbReference>
<keyword evidence="2" id="KW-0067">ATP-binding</keyword>
<proteinExistence type="predicted"/>
<organism evidence="2">
    <name type="scientific">mine drainage metagenome</name>
    <dbReference type="NCBI Taxonomy" id="410659"/>
    <lineage>
        <taxon>unclassified sequences</taxon>
        <taxon>metagenomes</taxon>
        <taxon>ecological metagenomes</taxon>
    </lineage>
</organism>
<dbReference type="InterPro" id="IPR003439">
    <property type="entry name" value="ABC_transporter-like_ATP-bd"/>
</dbReference>
<evidence type="ECO:0000313" key="2">
    <source>
        <dbReference type="EMBL" id="OIQ71607.1"/>
    </source>
</evidence>
<dbReference type="SUPFAM" id="SSF52540">
    <property type="entry name" value="P-loop containing nucleoside triphosphate hydrolases"/>
    <property type="match status" value="1"/>
</dbReference>
<dbReference type="PANTHER" id="PTHR43394">
    <property type="entry name" value="ATP-DEPENDENT PERMEASE MDL1, MITOCHONDRIAL"/>
    <property type="match status" value="1"/>
</dbReference>
<dbReference type="EMBL" id="MLJW01003650">
    <property type="protein sequence ID" value="OIQ71607.1"/>
    <property type="molecule type" value="Genomic_DNA"/>
</dbReference>
<dbReference type="GO" id="GO:0005524">
    <property type="term" value="F:ATP binding"/>
    <property type="evidence" value="ECO:0007669"/>
    <property type="project" value="UniProtKB-KW"/>
</dbReference>
<dbReference type="GO" id="GO:0016887">
    <property type="term" value="F:ATP hydrolysis activity"/>
    <property type="evidence" value="ECO:0007669"/>
    <property type="project" value="InterPro"/>
</dbReference>
<evidence type="ECO:0000259" key="1">
    <source>
        <dbReference type="Pfam" id="PF00005"/>
    </source>
</evidence>
<reference evidence="2" key="1">
    <citation type="submission" date="2016-10" db="EMBL/GenBank/DDBJ databases">
        <title>Sequence of Gallionella enrichment culture.</title>
        <authorList>
            <person name="Poehlein A."/>
            <person name="Muehling M."/>
            <person name="Daniel R."/>
        </authorList>
    </citation>
    <scope>NUCLEOTIDE SEQUENCE</scope>
</reference>
<feature type="domain" description="ABC transporter" evidence="1">
    <location>
        <begin position="4"/>
        <end position="97"/>
    </location>
</feature>
<protein>
    <submittedName>
        <fullName evidence="2">Heterocyst differentiation ATP-binding protein HepA</fullName>
    </submittedName>
</protein>
<gene>
    <name evidence="2" type="primary">hepA_3</name>
    <name evidence="2" type="ORF">GALL_467750</name>
</gene>
<accession>A0A1J5PV35</accession>
<sequence>MTEPDLRARLTLLPQRTALVAGSIRKNLALSRDDLDDTEAWAALQAAALDGVIRAKGGLDAPLGEAGAGLSGGEARRLALARALLRRPRVLLLDEPTEGLDPVTAARALHGIRAYLPDAAILTTSHRSAELGWADRVILLT</sequence>
<dbReference type="Gene3D" id="3.40.50.300">
    <property type="entry name" value="P-loop containing nucleotide triphosphate hydrolases"/>
    <property type="match status" value="1"/>
</dbReference>
<dbReference type="PANTHER" id="PTHR43394:SF1">
    <property type="entry name" value="ATP-BINDING CASSETTE SUB-FAMILY B MEMBER 10, MITOCHONDRIAL"/>
    <property type="match status" value="1"/>
</dbReference>
<dbReference type="AlphaFoldDB" id="A0A1J5PV35"/>
<keyword evidence="2" id="KW-0547">Nucleotide-binding</keyword>
<dbReference type="Pfam" id="PF00005">
    <property type="entry name" value="ABC_tran"/>
    <property type="match status" value="1"/>
</dbReference>